<evidence type="ECO:0000256" key="2">
    <source>
        <dbReference type="ARBA" id="ARBA00006434"/>
    </source>
</evidence>
<dbReference type="InterPro" id="IPR001734">
    <property type="entry name" value="Na/solute_symporter"/>
</dbReference>
<keyword evidence="4 8" id="KW-1133">Transmembrane helix</keyword>
<dbReference type="PROSITE" id="PS50283">
    <property type="entry name" value="NA_SOLUT_SYMP_3"/>
    <property type="match status" value="1"/>
</dbReference>
<keyword evidence="3 8" id="KW-0812">Transmembrane</keyword>
<feature type="transmembrane region" description="Helical" evidence="8">
    <location>
        <begin position="137"/>
        <end position="157"/>
    </location>
</feature>
<evidence type="ECO:0000256" key="7">
    <source>
        <dbReference type="SAM" id="MobiDB-lite"/>
    </source>
</evidence>
<evidence type="ECO:0000256" key="8">
    <source>
        <dbReference type="SAM" id="Phobius"/>
    </source>
</evidence>
<comment type="similarity">
    <text evidence="2 6">Belongs to the sodium:solute symporter (SSF) (TC 2.A.21) family.</text>
</comment>
<feature type="transmembrane region" description="Helical" evidence="8">
    <location>
        <begin position="99"/>
        <end position="117"/>
    </location>
</feature>
<keyword evidence="5 8" id="KW-0472">Membrane</keyword>
<feature type="compositionally biased region" description="Basic and acidic residues" evidence="7">
    <location>
        <begin position="266"/>
        <end position="284"/>
    </location>
</feature>
<evidence type="ECO:0000256" key="4">
    <source>
        <dbReference type="ARBA" id="ARBA00022989"/>
    </source>
</evidence>
<feature type="transmembrane region" description="Helical" evidence="8">
    <location>
        <begin position="39"/>
        <end position="61"/>
    </location>
</feature>
<dbReference type="InterPro" id="IPR038377">
    <property type="entry name" value="Na/Glc_symporter_sf"/>
</dbReference>
<feature type="transmembrane region" description="Helical" evidence="8">
    <location>
        <begin position="224"/>
        <end position="246"/>
    </location>
</feature>
<dbReference type="Proteomes" id="UP000601435">
    <property type="component" value="Unassembled WGS sequence"/>
</dbReference>
<dbReference type="GO" id="GO:0005412">
    <property type="term" value="F:D-glucose:sodium symporter activity"/>
    <property type="evidence" value="ECO:0007669"/>
    <property type="project" value="TreeGrafter"/>
</dbReference>
<protein>
    <submittedName>
        <fullName evidence="9">Slc5a3 protein</fullName>
    </submittedName>
</protein>
<dbReference type="PANTHER" id="PTHR11819:SF195">
    <property type="entry name" value="SODIUM_GLUCOSE COTRANSPORTER 4"/>
    <property type="match status" value="1"/>
</dbReference>
<keyword evidence="10" id="KW-1185">Reference proteome</keyword>
<organism evidence="9 10">
    <name type="scientific">Symbiodinium necroappetens</name>
    <dbReference type="NCBI Taxonomy" id="1628268"/>
    <lineage>
        <taxon>Eukaryota</taxon>
        <taxon>Sar</taxon>
        <taxon>Alveolata</taxon>
        <taxon>Dinophyceae</taxon>
        <taxon>Suessiales</taxon>
        <taxon>Symbiodiniaceae</taxon>
        <taxon>Symbiodinium</taxon>
    </lineage>
</organism>
<evidence type="ECO:0000256" key="1">
    <source>
        <dbReference type="ARBA" id="ARBA00004141"/>
    </source>
</evidence>
<dbReference type="OrthoDB" id="6132759at2759"/>
<evidence type="ECO:0000256" key="5">
    <source>
        <dbReference type="ARBA" id="ARBA00023136"/>
    </source>
</evidence>
<dbReference type="PANTHER" id="PTHR11819">
    <property type="entry name" value="SOLUTE CARRIER FAMILY 5"/>
    <property type="match status" value="1"/>
</dbReference>
<evidence type="ECO:0000256" key="3">
    <source>
        <dbReference type="ARBA" id="ARBA00022692"/>
    </source>
</evidence>
<proteinExistence type="inferred from homology"/>
<comment type="subcellular location">
    <subcellularLocation>
        <location evidence="1">Membrane</location>
        <topology evidence="1">Multi-pass membrane protein</topology>
    </subcellularLocation>
</comment>
<accession>A0A813CNT9</accession>
<evidence type="ECO:0000313" key="10">
    <source>
        <dbReference type="Proteomes" id="UP000601435"/>
    </source>
</evidence>
<evidence type="ECO:0000313" key="9">
    <source>
        <dbReference type="EMBL" id="CAE7944544.1"/>
    </source>
</evidence>
<dbReference type="Pfam" id="PF00474">
    <property type="entry name" value="SSF"/>
    <property type="match status" value="1"/>
</dbReference>
<dbReference type="AlphaFoldDB" id="A0A813CNT9"/>
<feature type="region of interest" description="Disordered" evidence="7">
    <location>
        <begin position="257"/>
        <end position="284"/>
    </location>
</feature>
<comment type="caution">
    <text evidence="9">The sequence shown here is derived from an EMBL/GenBank/DDBJ whole genome shotgun (WGS) entry which is preliminary data.</text>
</comment>
<dbReference type="EMBL" id="CAJNJA010101985">
    <property type="protein sequence ID" value="CAE7944544.1"/>
    <property type="molecule type" value="Genomic_DNA"/>
</dbReference>
<feature type="transmembrane region" description="Helical" evidence="8">
    <location>
        <begin position="192"/>
        <end position="212"/>
    </location>
</feature>
<name>A0A813CNT9_9DINO</name>
<dbReference type="GO" id="GO:0005886">
    <property type="term" value="C:plasma membrane"/>
    <property type="evidence" value="ECO:0007669"/>
    <property type="project" value="TreeGrafter"/>
</dbReference>
<gene>
    <name evidence="9" type="primary">Slc5a3</name>
    <name evidence="9" type="ORF">SNEC2469_LOCUS35362</name>
</gene>
<dbReference type="Gene3D" id="1.20.1730.10">
    <property type="entry name" value="Sodium/glucose cotransporter"/>
    <property type="match status" value="1"/>
</dbReference>
<evidence type="ECO:0000256" key="6">
    <source>
        <dbReference type="RuleBase" id="RU362091"/>
    </source>
</evidence>
<sequence length="284" mass="29993">MVLAMMTSLDSVFNCLSTIFTYDIYKRFLHPEASRRRQVWIGQLATGVAALCGLAWLPMIANSANGLYLTTQSAQTHMSPTLVAVFLVGLFWPRANGPGALAGMIVGFTVGIARFVATRIVTCDEGDTYSLTCMQFNHMALILFAIAAVVTVVVSLLTKPPEPSQVQGTTWWRSDAEGCEEEAGGNPGIGSLCAAGILLMTMAGLCLGFGYSGVDRQLVVGGSLLAPVGIACVAVVFVGGATLTRLRASRRRKAKQITGLQPADCEADKKAAEEPAKDEGIPGC</sequence>
<feature type="transmembrane region" description="Helical" evidence="8">
    <location>
        <begin position="73"/>
        <end position="92"/>
    </location>
</feature>
<reference evidence="9" key="1">
    <citation type="submission" date="2021-02" db="EMBL/GenBank/DDBJ databases">
        <authorList>
            <person name="Dougan E. K."/>
            <person name="Rhodes N."/>
            <person name="Thang M."/>
            <person name="Chan C."/>
        </authorList>
    </citation>
    <scope>NUCLEOTIDE SEQUENCE</scope>
</reference>